<keyword evidence="2" id="KW-1185">Reference proteome</keyword>
<reference evidence="1 2" key="1">
    <citation type="journal article" date="2020" name="Microorganisms">
        <title>Osmotic Adaptation and Compatible Solute Biosynthesis of Phototrophic Bacteria as Revealed from Genome Analyses.</title>
        <authorList>
            <person name="Imhoff J.F."/>
            <person name="Rahn T."/>
            <person name="Kunzel S."/>
            <person name="Keller A."/>
            <person name="Neulinger S.C."/>
        </authorList>
    </citation>
    <scope>NUCLEOTIDE SEQUENCE [LARGE SCALE GENOMIC DNA]</scope>
    <source>
        <strain evidence="1 2">DSM 25653</strain>
    </source>
</reference>
<proteinExistence type="predicted"/>
<dbReference type="Proteomes" id="UP001138768">
    <property type="component" value="Unassembled WGS sequence"/>
</dbReference>
<evidence type="ECO:0000313" key="1">
    <source>
        <dbReference type="EMBL" id="MBK1620826.1"/>
    </source>
</evidence>
<gene>
    <name evidence="1" type="ORF">CKO42_20810</name>
</gene>
<comment type="caution">
    <text evidence="1">The sequence shown here is derived from an EMBL/GenBank/DDBJ whole genome shotgun (WGS) entry which is preliminary data.</text>
</comment>
<evidence type="ECO:0000313" key="2">
    <source>
        <dbReference type="Proteomes" id="UP001138768"/>
    </source>
</evidence>
<protein>
    <submittedName>
        <fullName evidence="1">Uncharacterized protein</fullName>
    </submittedName>
</protein>
<organism evidence="1 2">
    <name type="scientific">Lamprobacter modestohalophilus</name>
    <dbReference type="NCBI Taxonomy" id="1064514"/>
    <lineage>
        <taxon>Bacteria</taxon>
        <taxon>Pseudomonadati</taxon>
        <taxon>Pseudomonadota</taxon>
        <taxon>Gammaproteobacteria</taxon>
        <taxon>Chromatiales</taxon>
        <taxon>Chromatiaceae</taxon>
        <taxon>Lamprobacter</taxon>
    </lineage>
</organism>
<dbReference type="EMBL" id="NRRY01000050">
    <property type="protein sequence ID" value="MBK1620826.1"/>
    <property type="molecule type" value="Genomic_DNA"/>
</dbReference>
<name>A0A9X0WCE2_9GAMM</name>
<accession>A0A9X0WCE2</accession>
<sequence>MQYRPELSKRLYRFERRRGWDYVPMDLYLDSATAEDHFQFAPVRVRSERRRGLLGRRFMV</sequence>
<dbReference type="AlphaFoldDB" id="A0A9X0WCE2"/>
<dbReference type="RefSeq" id="WP_200248310.1">
    <property type="nucleotide sequence ID" value="NZ_NRRY01000050.1"/>
</dbReference>